<accession>A0A0S4ND48</accession>
<keyword evidence="2" id="KW-0963">Cytoplasm</keyword>
<evidence type="ECO:0000259" key="4">
    <source>
        <dbReference type="PROSITE" id="PS51857"/>
    </source>
</evidence>
<protein>
    <submittedName>
        <fullName evidence="5">Cold shock protein (Beta-ribbon, CspA family)</fullName>
    </submittedName>
</protein>
<dbReference type="InterPro" id="IPR012340">
    <property type="entry name" value="NA-bd_OB-fold"/>
</dbReference>
<dbReference type="Proteomes" id="UP000182011">
    <property type="component" value="Unassembled WGS sequence"/>
</dbReference>
<dbReference type="InterPro" id="IPR019844">
    <property type="entry name" value="CSD_CS"/>
</dbReference>
<dbReference type="AlphaFoldDB" id="A0A0P1MCD5"/>
<dbReference type="OrthoDB" id="9805039at2"/>
<dbReference type="Gene3D" id="2.40.50.140">
    <property type="entry name" value="Nucleic acid-binding proteins"/>
    <property type="match status" value="1"/>
</dbReference>
<accession>A0A0P1P0Y7</accession>
<accession>A0A0P1MCD5</accession>
<feature type="domain" description="CSD" evidence="4">
    <location>
        <begin position="1"/>
        <end position="66"/>
    </location>
</feature>
<evidence type="ECO:0000256" key="3">
    <source>
        <dbReference type="RuleBase" id="RU000408"/>
    </source>
</evidence>
<evidence type="ECO:0000313" key="5">
    <source>
        <dbReference type="EMBL" id="CUU09086.1"/>
    </source>
</evidence>
<reference evidence="5 6" key="1">
    <citation type="submission" date="2015-11" db="EMBL/GenBank/DDBJ databases">
        <authorList>
            <person name="Zhang Y."/>
            <person name="Guo Z."/>
        </authorList>
    </citation>
    <scope>NUCLEOTIDE SEQUENCE [LARGE SCALE GENOMIC DNA]</scope>
    <source>
        <strain evidence="5">JGI-4</strain>
    </source>
</reference>
<dbReference type="Gene3D" id="6.20.370.130">
    <property type="match status" value="1"/>
</dbReference>
<evidence type="ECO:0000256" key="1">
    <source>
        <dbReference type="ARBA" id="ARBA00004496"/>
    </source>
</evidence>
<dbReference type="PRINTS" id="PR00050">
    <property type="entry name" value="COLDSHOCK"/>
</dbReference>
<dbReference type="RefSeq" id="WP_047135000.1">
    <property type="nucleotide sequence ID" value="NZ_CZVL01000006.1"/>
</dbReference>
<dbReference type="SMART" id="SM00357">
    <property type="entry name" value="CSP"/>
    <property type="match status" value="1"/>
</dbReference>
<dbReference type="GO" id="GO:0003676">
    <property type="term" value="F:nucleic acid binding"/>
    <property type="evidence" value="ECO:0007669"/>
    <property type="project" value="InterPro"/>
</dbReference>
<dbReference type="STRING" id="1633631.GCA_001442925_02260"/>
<accession>A0A0N7MZH5</accession>
<name>A0A0P1MCD5_9BACT</name>
<accession>A0A0P1LJS3</accession>
<dbReference type="FunFam" id="2.40.50.140:FF:000006">
    <property type="entry name" value="Cold shock protein CspC"/>
    <property type="match status" value="1"/>
</dbReference>
<dbReference type="PANTHER" id="PTHR11544">
    <property type="entry name" value="COLD SHOCK DOMAIN CONTAINING PROTEINS"/>
    <property type="match status" value="1"/>
</dbReference>
<organism evidence="5 6">
    <name type="scientific">Candidatus Kryptonium thompsonii</name>
    <dbReference type="NCBI Taxonomy" id="1633631"/>
    <lineage>
        <taxon>Bacteria</taxon>
        <taxon>Pseudomonadati</taxon>
        <taxon>Candidatus Kryptoniota</taxon>
        <taxon>Candidatus Kryptonium</taxon>
    </lineage>
</organism>
<dbReference type="SUPFAM" id="SSF50249">
    <property type="entry name" value="Nucleic acid-binding proteins"/>
    <property type="match status" value="1"/>
</dbReference>
<dbReference type="InterPro" id="IPR012156">
    <property type="entry name" value="Cold_shock_CspA"/>
</dbReference>
<comment type="subcellular location">
    <subcellularLocation>
        <location evidence="1 3">Cytoplasm</location>
    </subcellularLocation>
</comment>
<dbReference type="InterPro" id="IPR002059">
    <property type="entry name" value="CSP_DNA-bd"/>
</dbReference>
<evidence type="ECO:0000313" key="6">
    <source>
        <dbReference type="Proteomes" id="UP000182011"/>
    </source>
</evidence>
<dbReference type="EMBL" id="FAOP01000013">
    <property type="protein sequence ID" value="CUU09086.1"/>
    <property type="molecule type" value="Genomic_DNA"/>
</dbReference>
<dbReference type="PROSITE" id="PS51857">
    <property type="entry name" value="CSD_2"/>
    <property type="match status" value="1"/>
</dbReference>
<proteinExistence type="predicted"/>
<accession>A0A0P1LR28</accession>
<gene>
    <name evidence="5" type="ORF">JGI4_02267</name>
</gene>
<dbReference type="PIRSF" id="PIRSF002599">
    <property type="entry name" value="Cold_shock_A"/>
    <property type="match status" value="1"/>
</dbReference>
<sequence length="67" mass="7680">MSRGKVKWFNNKKGYGFIETEDGREVFVHYSEIKSDRRFKTLEEGTTVEFEIVDGPKGPKAVNVVVV</sequence>
<dbReference type="Pfam" id="PF00313">
    <property type="entry name" value="CSD"/>
    <property type="match status" value="1"/>
</dbReference>
<evidence type="ECO:0000256" key="2">
    <source>
        <dbReference type="ARBA" id="ARBA00022490"/>
    </source>
</evidence>
<dbReference type="InterPro" id="IPR011129">
    <property type="entry name" value="CSD"/>
</dbReference>
<dbReference type="PROSITE" id="PS00352">
    <property type="entry name" value="CSD_1"/>
    <property type="match status" value="1"/>
</dbReference>
<dbReference type="CDD" id="cd04458">
    <property type="entry name" value="CSP_CDS"/>
    <property type="match status" value="1"/>
</dbReference>
<dbReference type="InterPro" id="IPR050181">
    <property type="entry name" value="Cold_shock_domain"/>
</dbReference>
<dbReference type="GO" id="GO:0005829">
    <property type="term" value="C:cytosol"/>
    <property type="evidence" value="ECO:0007669"/>
    <property type="project" value="UniProtKB-ARBA"/>
</dbReference>